<protein>
    <submittedName>
        <fullName evidence="9">PTS sugar transporter subunit IIB</fullName>
    </submittedName>
</protein>
<proteinExistence type="predicted"/>
<dbReference type="InterPro" id="IPR036667">
    <property type="entry name" value="PTS_IIB_sorbose-sp_sf"/>
</dbReference>
<evidence type="ECO:0000313" key="10">
    <source>
        <dbReference type="Proteomes" id="UP000593735"/>
    </source>
</evidence>
<evidence type="ECO:0000256" key="7">
    <source>
        <dbReference type="ARBA" id="ARBA00022777"/>
    </source>
</evidence>
<accession>A0A7S7RTF5</accession>
<dbReference type="RefSeq" id="WP_194370301.1">
    <property type="nucleotide sequence ID" value="NZ_CP063767.1"/>
</dbReference>
<dbReference type="GO" id="GO:0009401">
    <property type="term" value="P:phosphoenolpyruvate-dependent sugar phosphotransferase system"/>
    <property type="evidence" value="ECO:0007669"/>
    <property type="project" value="UniProtKB-KW"/>
</dbReference>
<evidence type="ECO:0000256" key="3">
    <source>
        <dbReference type="ARBA" id="ARBA00022490"/>
    </source>
</evidence>
<organism evidence="9 10">
    <name type="scientific">Thermophilibacter immobilis</name>
    <dbReference type="NCBI Taxonomy" id="2779519"/>
    <lineage>
        <taxon>Bacteria</taxon>
        <taxon>Bacillati</taxon>
        <taxon>Actinomycetota</taxon>
        <taxon>Coriobacteriia</taxon>
        <taxon>Coriobacteriales</taxon>
        <taxon>Atopobiaceae</taxon>
        <taxon>Thermophilibacter</taxon>
    </lineage>
</organism>
<dbReference type="GO" id="GO:0008982">
    <property type="term" value="F:protein-N(PI)-phosphohistidine-sugar phosphotransferase activity"/>
    <property type="evidence" value="ECO:0007669"/>
    <property type="project" value="InterPro"/>
</dbReference>
<evidence type="ECO:0000256" key="5">
    <source>
        <dbReference type="ARBA" id="ARBA00022679"/>
    </source>
</evidence>
<dbReference type="Proteomes" id="UP000593735">
    <property type="component" value="Chromosome"/>
</dbReference>
<gene>
    <name evidence="9" type="ORF">INP52_06950</name>
</gene>
<dbReference type="AlphaFoldDB" id="A0A7S7RTF5"/>
<keyword evidence="4 9" id="KW-0762">Sugar transport</keyword>
<comment type="subcellular location">
    <subcellularLocation>
        <location evidence="1">Cytoplasm</location>
    </subcellularLocation>
</comment>
<keyword evidence="7" id="KW-0418">Kinase</keyword>
<reference evidence="9 10" key="1">
    <citation type="submission" date="2020-10" db="EMBL/GenBank/DDBJ databases">
        <title>Olsenella immobilis sp.nov., isolated from the mud in a fermentation cellar used for the production of Chinese strong-flavoured liquor.</title>
        <authorList>
            <person name="Lu L."/>
        </authorList>
    </citation>
    <scope>NUCLEOTIDE SEQUENCE [LARGE SCALE GENOMIC DNA]</scope>
    <source>
        <strain evidence="9 10">LZLJ-2</strain>
    </source>
</reference>
<name>A0A7S7RTF5_9ACTN</name>
<dbReference type="GO" id="GO:0005737">
    <property type="term" value="C:cytoplasm"/>
    <property type="evidence" value="ECO:0007669"/>
    <property type="project" value="UniProtKB-SubCell"/>
</dbReference>
<dbReference type="PROSITE" id="PS51101">
    <property type="entry name" value="PTS_EIIB_TYPE_4"/>
    <property type="match status" value="1"/>
</dbReference>
<keyword evidence="10" id="KW-1185">Reference proteome</keyword>
<dbReference type="SUPFAM" id="SSF52728">
    <property type="entry name" value="PTS IIb component"/>
    <property type="match status" value="1"/>
</dbReference>
<sequence>MIKLCRVDHRLLHGQVAFSWSHALGVDAILVASDAAAADPIRMKAMRLAKPVGMKLVIKSIADSIAAIKSGATDKYKLLIVVGSVADATRLVKTCGISSLNLGGTEKNKSTTKSLGIAVHLSDEERKIIRQLIRDGIEVEVRQVAKDKKVVLAEEDL</sequence>
<keyword evidence="6" id="KW-0598">Phosphotransferase system</keyword>
<keyword evidence="5" id="KW-0808">Transferase</keyword>
<keyword evidence="3" id="KW-0963">Cytoplasm</keyword>
<evidence type="ECO:0000256" key="2">
    <source>
        <dbReference type="ARBA" id="ARBA00022448"/>
    </source>
</evidence>
<evidence type="ECO:0000256" key="1">
    <source>
        <dbReference type="ARBA" id="ARBA00004496"/>
    </source>
</evidence>
<dbReference type="EMBL" id="CP063767">
    <property type="protein sequence ID" value="QOY60151.1"/>
    <property type="molecule type" value="Genomic_DNA"/>
</dbReference>
<evidence type="ECO:0000256" key="4">
    <source>
        <dbReference type="ARBA" id="ARBA00022597"/>
    </source>
</evidence>
<evidence type="ECO:0000259" key="8">
    <source>
        <dbReference type="PROSITE" id="PS51101"/>
    </source>
</evidence>
<evidence type="ECO:0000313" key="9">
    <source>
        <dbReference type="EMBL" id="QOY60151.1"/>
    </source>
</evidence>
<dbReference type="Gene3D" id="3.40.35.10">
    <property type="entry name" value="Phosphotransferase system, sorbose subfamily IIB component"/>
    <property type="match status" value="1"/>
</dbReference>
<dbReference type="InterPro" id="IPR004720">
    <property type="entry name" value="PTS_IIB_sorbose-sp"/>
</dbReference>
<dbReference type="KEGG" id="tio:INP52_06950"/>
<dbReference type="GO" id="GO:0016301">
    <property type="term" value="F:kinase activity"/>
    <property type="evidence" value="ECO:0007669"/>
    <property type="project" value="UniProtKB-KW"/>
</dbReference>
<feature type="domain" description="PTS EIIB type-4" evidence="8">
    <location>
        <begin position="1"/>
        <end position="157"/>
    </location>
</feature>
<evidence type="ECO:0000256" key="6">
    <source>
        <dbReference type="ARBA" id="ARBA00022683"/>
    </source>
</evidence>
<keyword evidence="2" id="KW-0813">Transport</keyword>
<dbReference type="Pfam" id="PF03830">
    <property type="entry name" value="PTSIIB_sorb"/>
    <property type="match status" value="1"/>
</dbReference>